<dbReference type="AlphaFoldDB" id="A0A6C2YPK5"/>
<proteinExistence type="inferred from homology"/>
<dbReference type="PANTHER" id="PTHR30477">
    <property type="entry name" value="ABC-TRANSPORTER METAL-BINDING PROTEIN"/>
    <property type="match status" value="1"/>
</dbReference>
<evidence type="ECO:0000256" key="8">
    <source>
        <dbReference type="SAM" id="Phobius"/>
    </source>
</evidence>
<dbReference type="Gene3D" id="1.10.3470.10">
    <property type="entry name" value="ABC transporter involved in vitamin B12 uptake, BtuC"/>
    <property type="match status" value="1"/>
</dbReference>
<name>A0A6C2YPK5_9BACT</name>
<comment type="similarity">
    <text evidence="2 6">Belongs to the ABC-3 integral membrane protein family.</text>
</comment>
<dbReference type="KEGG" id="tim:GMBLW1_08410"/>
<evidence type="ECO:0000256" key="6">
    <source>
        <dbReference type="RuleBase" id="RU003943"/>
    </source>
</evidence>
<dbReference type="InParanoid" id="A0A6C2YPK5"/>
<feature type="transmembrane region" description="Helical" evidence="8">
    <location>
        <begin position="87"/>
        <end position="107"/>
    </location>
</feature>
<dbReference type="Pfam" id="PF00950">
    <property type="entry name" value="ABC-3"/>
    <property type="match status" value="1"/>
</dbReference>
<dbReference type="EMBL" id="LR593887">
    <property type="protein sequence ID" value="VTS03445.1"/>
    <property type="molecule type" value="Genomic_DNA"/>
</dbReference>
<reference evidence="9" key="1">
    <citation type="submission" date="2019-04" db="EMBL/GenBank/DDBJ databases">
        <authorList>
            <consortium name="Science for Life Laboratories"/>
        </authorList>
    </citation>
    <scope>NUCLEOTIDE SEQUENCE</scope>
    <source>
        <strain evidence="9">MBLW1</strain>
    </source>
</reference>
<dbReference type="RefSeq" id="WP_162658218.1">
    <property type="nucleotide sequence ID" value="NZ_LR593887.1"/>
</dbReference>
<keyword evidence="6" id="KW-0813">Transport</keyword>
<feature type="transmembrane region" description="Helical" evidence="8">
    <location>
        <begin position="287"/>
        <end position="307"/>
    </location>
</feature>
<evidence type="ECO:0000256" key="7">
    <source>
        <dbReference type="SAM" id="MobiDB-lite"/>
    </source>
</evidence>
<keyword evidence="4 8" id="KW-1133">Transmembrane helix</keyword>
<evidence type="ECO:0008006" key="11">
    <source>
        <dbReference type="Google" id="ProtNLM"/>
    </source>
</evidence>
<keyword evidence="5 8" id="KW-0472">Membrane</keyword>
<accession>A0A6C2YPK5</accession>
<dbReference type="InterPro" id="IPR037294">
    <property type="entry name" value="ABC_BtuC-like"/>
</dbReference>
<evidence type="ECO:0000313" key="9">
    <source>
        <dbReference type="EMBL" id="VIP03119.1"/>
    </source>
</evidence>
<feature type="transmembrane region" description="Helical" evidence="8">
    <location>
        <begin position="248"/>
        <end position="267"/>
    </location>
</feature>
<dbReference type="GO" id="GO:0043190">
    <property type="term" value="C:ATP-binding cassette (ABC) transporter complex"/>
    <property type="evidence" value="ECO:0007669"/>
    <property type="project" value="InterPro"/>
</dbReference>
<dbReference type="GO" id="GO:0055085">
    <property type="term" value="P:transmembrane transport"/>
    <property type="evidence" value="ECO:0007669"/>
    <property type="project" value="InterPro"/>
</dbReference>
<dbReference type="InterPro" id="IPR001626">
    <property type="entry name" value="ABC_TroCD"/>
</dbReference>
<feature type="region of interest" description="Disordered" evidence="7">
    <location>
        <begin position="316"/>
        <end position="336"/>
    </location>
</feature>
<evidence type="ECO:0000256" key="4">
    <source>
        <dbReference type="ARBA" id="ARBA00022989"/>
    </source>
</evidence>
<feature type="transmembrane region" description="Helical" evidence="8">
    <location>
        <begin position="201"/>
        <end position="218"/>
    </location>
</feature>
<dbReference type="Proteomes" id="UP000464378">
    <property type="component" value="Chromosome"/>
</dbReference>
<keyword evidence="10" id="KW-1185">Reference proteome</keyword>
<feature type="transmembrane region" description="Helical" evidence="8">
    <location>
        <begin position="114"/>
        <end position="134"/>
    </location>
</feature>
<comment type="subcellular location">
    <subcellularLocation>
        <location evidence="6">Cell membrane</location>
        <topology evidence="6">Multi-pass membrane protein</topology>
    </subcellularLocation>
    <subcellularLocation>
        <location evidence="1">Membrane</location>
        <topology evidence="1">Multi-pass membrane protein</topology>
    </subcellularLocation>
</comment>
<evidence type="ECO:0000256" key="3">
    <source>
        <dbReference type="ARBA" id="ARBA00022692"/>
    </source>
</evidence>
<evidence type="ECO:0000256" key="2">
    <source>
        <dbReference type="ARBA" id="ARBA00008034"/>
    </source>
</evidence>
<evidence type="ECO:0000256" key="5">
    <source>
        <dbReference type="ARBA" id="ARBA00023136"/>
    </source>
</evidence>
<protein>
    <recommendedName>
        <fullName evidence="11">Metal ABC transporter permease</fullName>
    </recommendedName>
</protein>
<evidence type="ECO:0000313" key="10">
    <source>
        <dbReference type="Proteomes" id="UP000464378"/>
    </source>
</evidence>
<feature type="transmembrane region" description="Helical" evidence="8">
    <location>
        <begin position="154"/>
        <end position="176"/>
    </location>
</feature>
<organism evidence="9">
    <name type="scientific">Tuwongella immobilis</name>
    <dbReference type="NCBI Taxonomy" id="692036"/>
    <lineage>
        <taxon>Bacteria</taxon>
        <taxon>Pseudomonadati</taxon>
        <taxon>Planctomycetota</taxon>
        <taxon>Planctomycetia</taxon>
        <taxon>Gemmatales</taxon>
        <taxon>Gemmataceae</taxon>
        <taxon>Tuwongella</taxon>
    </lineage>
</organism>
<dbReference type="EMBL" id="LR586016">
    <property type="protein sequence ID" value="VIP03119.1"/>
    <property type="molecule type" value="Genomic_DNA"/>
</dbReference>
<gene>
    <name evidence="9" type="ORF">GMBLW1_08410</name>
</gene>
<feature type="transmembrane region" description="Helical" evidence="8">
    <location>
        <begin position="224"/>
        <end position="241"/>
    </location>
</feature>
<dbReference type="PANTHER" id="PTHR30477:SF21">
    <property type="entry name" value="ABC-3 PROTEIN"/>
    <property type="match status" value="1"/>
</dbReference>
<feature type="transmembrane region" description="Helical" evidence="8">
    <location>
        <begin position="56"/>
        <end position="75"/>
    </location>
</feature>
<feature type="transmembrane region" description="Helical" evidence="8">
    <location>
        <begin position="29"/>
        <end position="47"/>
    </location>
</feature>
<evidence type="ECO:0000256" key="1">
    <source>
        <dbReference type="ARBA" id="ARBA00004141"/>
    </source>
</evidence>
<keyword evidence="3 6" id="KW-0812">Transmembrane</keyword>
<sequence length="336" mass="36370">MTMASFITLWIEGISSLLGILEFEVRAFLTVGLVCLICGLVGAMVMANRMAFFSDAMAHCSFAGVALGMLTVLMFGYSLKAGDAQDWLVPLVMVLFSVLIGFGIAWVRERTNLATDAIIGVFFAGAMGFGALLLTALRNRSRFDPEGFLFGNPWVATDIDLFYLLILLGFTTILMIGRQNSFLLSSFNQTLAKSRGTSTRINQYLFIVLLALIVNFSLRAVGVLLINGLIIVPAASAANIARNIRELYLWSIGLSVTSGLGGLLVSSHLKLPMPEGPPLEFGPSGPILLIAVFGFFFTLALAANRAWNERFASGRSNPNTSCPEHPDSPNEPFCLH</sequence>
<dbReference type="SUPFAM" id="SSF81345">
    <property type="entry name" value="ABC transporter involved in vitamin B12 uptake, BtuC"/>
    <property type="match status" value="1"/>
</dbReference>